<dbReference type="InterPro" id="IPR036663">
    <property type="entry name" value="Fumarylacetoacetase_C_sf"/>
</dbReference>
<proteinExistence type="inferred from homology"/>
<accession>A0A418NTK7</accession>
<dbReference type="PANTHER" id="PTHR42796">
    <property type="entry name" value="FUMARYLACETOACETATE HYDROLASE DOMAIN-CONTAINING PROTEIN 2A-RELATED"/>
    <property type="match status" value="1"/>
</dbReference>
<name>A0A418NTK7_9SPHN</name>
<dbReference type="SUPFAM" id="SSF56529">
    <property type="entry name" value="FAH"/>
    <property type="match status" value="1"/>
</dbReference>
<protein>
    <submittedName>
        <fullName evidence="4">Fumarylacetoacetate hydrolase</fullName>
    </submittedName>
</protein>
<dbReference type="OrthoDB" id="9779415at2"/>
<dbReference type="GO" id="GO:0046872">
    <property type="term" value="F:metal ion binding"/>
    <property type="evidence" value="ECO:0007669"/>
    <property type="project" value="UniProtKB-KW"/>
</dbReference>
<sequence length="374" mass="39780">MASTIQSILPADYTGGTFIGRAASPDGPVVIAIRDGILFDLTQVVATVAGAVARRQFDGGREIGPIPDGLPEGWELLSPIDLQCIKASGVTFALSAIERVIEERARGDAAGASAIRAQLEEKVGSGIRSVVPGSAEAMELKNALIEEGMWSQYLEVAIGPDAEIFSKSPVLSSVGHGALIGVRSDSDWNNPEPEVVLVCDADGEVVGATLGNDVNLRDFEGRSALLLSKAKDNTASCAIGPFIRLFDDAFTIDDVRKANVDLLIEGPEGYTLEGTNVMAEISRDPLELVRQCLSEHHYPDGFVLFCGTLFAPTQDRDKPGAGFTHKMGDVVTIRSERLGALSNTVTTSRDAPAWTMGIAEFARNLGERGLIDRI</sequence>
<evidence type="ECO:0000313" key="5">
    <source>
        <dbReference type="Proteomes" id="UP000286576"/>
    </source>
</evidence>
<evidence type="ECO:0000259" key="3">
    <source>
        <dbReference type="Pfam" id="PF01557"/>
    </source>
</evidence>
<dbReference type="PANTHER" id="PTHR42796:SF7">
    <property type="entry name" value="2-DEHYDRO-3-DEOXY-D-ARABINONATE DEHYDRATASE"/>
    <property type="match status" value="1"/>
</dbReference>
<keyword evidence="4" id="KW-0378">Hydrolase</keyword>
<evidence type="ECO:0000313" key="4">
    <source>
        <dbReference type="EMBL" id="RIV86731.1"/>
    </source>
</evidence>
<dbReference type="GO" id="GO:0044281">
    <property type="term" value="P:small molecule metabolic process"/>
    <property type="evidence" value="ECO:0007669"/>
    <property type="project" value="UniProtKB-ARBA"/>
</dbReference>
<dbReference type="Gene3D" id="3.90.850.10">
    <property type="entry name" value="Fumarylacetoacetase-like, C-terminal domain"/>
    <property type="match status" value="1"/>
</dbReference>
<dbReference type="InterPro" id="IPR011234">
    <property type="entry name" value="Fumarylacetoacetase-like_C"/>
</dbReference>
<dbReference type="AlphaFoldDB" id="A0A418NTK7"/>
<feature type="domain" description="Fumarylacetoacetase-like C-terminal" evidence="3">
    <location>
        <begin position="200"/>
        <end position="345"/>
    </location>
</feature>
<dbReference type="InterPro" id="IPR051121">
    <property type="entry name" value="FAH"/>
</dbReference>
<keyword evidence="5" id="KW-1185">Reference proteome</keyword>
<gene>
    <name evidence="4" type="ORF">D2V07_08545</name>
</gene>
<evidence type="ECO:0000256" key="2">
    <source>
        <dbReference type="ARBA" id="ARBA00022723"/>
    </source>
</evidence>
<comment type="caution">
    <text evidence="4">The sequence shown here is derived from an EMBL/GenBank/DDBJ whole genome shotgun (WGS) entry which is preliminary data.</text>
</comment>
<evidence type="ECO:0000256" key="1">
    <source>
        <dbReference type="ARBA" id="ARBA00010211"/>
    </source>
</evidence>
<reference evidence="4 5" key="1">
    <citation type="submission" date="2018-08" db="EMBL/GenBank/DDBJ databases">
        <title>Erythrobacter zhengii sp.nov., a bacterium isolated from deep-sea sediment.</title>
        <authorList>
            <person name="Fang C."/>
            <person name="Wu Y.-H."/>
            <person name="Sun C."/>
            <person name="Wang H."/>
            <person name="Cheng H."/>
            <person name="Meng F.-X."/>
            <person name="Wang C.-S."/>
            <person name="Xu X.-W."/>
        </authorList>
    </citation>
    <scope>NUCLEOTIDE SEQUENCE [LARGE SCALE GENOMIC DNA]</scope>
    <source>
        <strain evidence="4 5">V18</strain>
    </source>
</reference>
<dbReference type="EMBL" id="QXFL01000003">
    <property type="protein sequence ID" value="RIV86731.1"/>
    <property type="molecule type" value="Genomic_DNA"/>
</dbReference>
<comment type="similarity">
    <text evidence="1">Belongs to the FAH family.</text>
</comment>
<dbReference type="Pfam" id="PF01557">
    <property type="entry name" value="FAA_hydrolase"/>
    <property type="match status" value="1"/>
</dbReference>
<dbReference type="Proteomes" id="UP000286576">
    <property type="component" value="Unassembled WGS sequence"/>
</dbReference>
<dbReference type="GO" id="GO:0016787">
    <property type="term" value="F:hydrolase activity"/>
    <property type="evidence" value="ECO:0007669"/>
    <property type="project" value="UniProtKB-KW"/>
</dbReference>
<organism evidence="4 5">
    <name type="scientific">Aurantiacibacter zhengii</name>
    <dbReference type="NCBI Taxonomy" id="2307003"/>
    <lineage>
        <taxon>Bacteria</taxon>
        <taxon>Pseudomonadati</taxon>
        <taxon>Pseudomonadota</taxon>
        <taxon>Alphaproteobacteria</taxon>
        <taxon>Sphingomonadales</taxon>
        <taxon>Erythrobacteraceae</taxon>
        <taxon>Aurantiacibacter</taxon>
    </lineage>
</organism>
<dbReference type="RefSeq" id="WP_119586548.1">
    <property type="nucleotide sequence ID" value="NZ_CAWODQ010000022.1"/>
</dbReference>
<keyword evidence="2" id="KW-0479">Metal-binding</keyword>